<feature type="transmembrane region" description="Helical" evidence="9">
    <location>
        <begin position="675"/>
        <end position="695"/>
    </location>
</feature>
<dbReference type="PANTHER" id="PTHR11132">
    <property type="entry name" value="SOLUTE CARRIER FAMILY 35"/>
    <property type="match status" value="1"/>
</dbReference>
<sequence length="874" mass="96186">MTLWNSKVIKIIAGFLCSILLLNALVSNGVDYTATRHMIRGGHSRRADDYLYEAIRNETLGFEHVYAIGLRERTDKRDFLALAASIVGFQVDWLEGVKPDELHPKSLPQGMNMTIIKPTVAACWRAHMNALRTVVEKRHATALIMEDDADWDVSLKQQLREFARGLRTLSPIKTASKQAPYGTDWDLLWVGGCSTAAGVNETQFYAIPNDPTVPGMNRRSFWVDRRGPLDRWKHRFPQLPEESTRYVYRADTGCCLYGYAVTYNGARKILASLSVDHLESPVDNALGDMCGGRKRPLIQCYAPHPNLIATHRRAGSSFKDSDIETYGQDNWHPDEAWDLVYSTKLNLHRLLAGNETAMSQWPDDHKPWSPAELKAPGEAVQTVSLSLSDYDADLSSSCYTESPDLEDREKYAGILADTKKQDKAAPGLRFMVWTAINVASTVAIVFTNKYVLSDISFRNCQVAFAAYHFFITGATLWIISRPQCAVFAPKHVSVVQIIPLAAAMCIQVILQNLSLAYSSVMFHQLARLLLTPVVALLNYMLYSTKIPRRAISPLILLCSGVGIVSYYDSLAMDNASTASTPSWGTLFALAGVCASSVYMVWIGQYHKKFKLNSMQLLLNQAPVSTVLLLLTVPFTSTPPLGAVPVSMWILILLSGIFASLVNLSQFFIIDLAGPISGTVVGQLKTCIIVGLGWAFSTHPIYFQSIVGIILALVGMSISALKWGVYIGCEGTVRQCPELGAPIDGRPKTDPKDEDEDGDEDISETPLVNVAAERGYDGVLELLLDYGASANENRQFARAPLSLAIQNGHDAAMRVLLAREDTKMLLLTGRANVHARNAEGRTPIMCATGEENPDPQPVSLLLAHGANANDKDEDG</sequence>
<evidence type="ECO:0000256" key="5">
    <source>
        <dbReference type="ARBA" id="ARBA00022824"/>
    </source>
</evidence>
<evidence type="ECO:0000256" key="1">
    <source>
        <dbReference type="ARBA" id="ARBA00003420"/>
    </source>
</evidence>
<accession>A0AAN4PK80</accession>
<dbReference type="Pfam" id="PF00023">
    <property type="entry name" value="Ank"/>
    <property type="match status" value="1"/>
</dbReference>
<dbReference type="EMBL" id="BCLY01000008">
    <property type="protein sequence ID" value="GAQ05995.1"/>
    <property type="molecule type" value="Genomic_DNA"/>
</dbReference>
<comment type="caution">
    <text evidence="11">The sequence shown here is derived from an EMBL/GenBank/DDBJ whole genome shotgun (WGS) entry which is preliminary data.</text>
</comment>
<dbReference type="InterPro" id="IPR050186">
    <property type="entry name" value="TPT_transporter"/>
</dbReference>
<feature type="repeat" description="ANK" evidence="8">
    <location>
        <begin position="838"/>
        <end position="872"/>
    </location>
</feature>
<comment type="similarity">
    <text evidence="2 9">Belongs to the TPT transporter family. SLC35D subfamily.</text>
</comment>
<dbReference type="InterPro" id="IPR002110">
    <property type="entry name" value="Ankyrin_rpt"/>
</dbReference>
<keyword evidence="7 9" id="KW-0472">Membrane</keyword>
<gene>
    <name evidence="11" type="ORF">ALT_3316</name>
</gene>
<dbReference type="InterPro" id="IPR036770">
    <property type="entry name" value="Ankyrin_rpt-contain_sf"/>
</dbReference>
<evidence type="ECO:0000256" key="7">
    <source>
        <dbReference type="ARBA" id="ARBA00023136"/>
    </source>
</evidence>
<feature type="transmembrane region" description="Helical" evidence="9">
    <location>
        <begin position="701"/>
        <end position="724"/>
    </location>
</feature>
<dbReference type="SMART" id="SM00248">
    <property type="entry name" value="ANK"/>
    <property type="match status" value="3"/>
</dbReference>
<dbReference type="Gene3D" id="1.25.40.20">
    <property type="entry name" value="Ankyrin repeat-containing domain"/>
    <property type="match status" value="1"/>
</dbReference>
<keyword evidence="5 9" id="KW-0256">Endoplasmic reticulum</keyword>
<dbReference type="PROSITE" id="PS50297">
    <property type="entry name" value="ANK_REP_REGION"/>
    <property type="match status" value="1"/>
</dbReference>
<organism evidence="11 12">
    <name type="scientific">Aspergillus lentulus</name>
    <dbReference type="NCBI Taxonomy" id="293939"/>
    <lineage>
        <taxon>Eukaryota</taxon>
        <taxon>Fungi</taxon>
        <taxon>Dikarya</taxon>
        <taxon>Ascomycota</taxon>
        <taxon>Pezizomycotina</taxon>
        <taxon>Eurotiomycetes</taxon>
        <taxon>Eurotiomycetidae</taxon>
        <taxon>Eurotiales</taxon>
        <taxon>Aspergillaceae</taxon>
        <taxon>Aspergillus</taxon>
        <taxon>Aspergillus subgen. Fumigati</taxon>
    </lineage>
</organism>
<keyword evidence="4 9" id="KW-0812">Transmembrane</keyword>
<feature type="region of interest" description="Disordered" evidence="10">
    <location>
        <begin position="737"/>
        <end position="763"/>
    </location>
</feature>
<feature type="transmembrane region" description="Helical" evidence="9">
    <location>
        <begin position="462"/>
        <end position="480"/>
    </location>
</feature>
<keyword evidence="9" id="KW-0813">Transport</keyword>
<comment type="subunit">
    <text evidence="3 9">Homooligomer.</text>
</comment>
<dbReference type="GO" id="GO:0000139">
    <property type="term" value="C:Golgi membrane"/>
    <property type="evidence" value="ECO:0007669"/>
    <property type="project" value="UniProtKB-SubCell"/>
</dbReference>
<feature type="transmembrane region" description="Helical" evidence="9">
    <location>
        <begin position="583"/>
        <end position="604"/>
    </location>
</feature>
<keyword evidence="6 9" id="KW-1133">Transmembrane helix</keyword>
<feature type="transmembrane region" description="Helical" evidence="9">
    <location>
        <begin position="522"/>
        <end position="542"/>
    </location>
</feature>
<evidence type="ECO:0000256" key="9">
    <source>
        <dbReference type="RuleBase" id="RU367097"/>
    </source>
</evidence>
<evidence type="ECO:0000256" key="3">
    <source>
        <dbReference type="ARBA" id="ARBA00011182"/>
    </source>
</evidence>
<evidence type="ECO:0000256" key="4">
    <source>
        <dbReference type="ARBA" id="ARBA00022692"/>
    </source>
</evidence>
<keyword evidence="9" id="KW-0762">Sugar transport</keyword>
<feature type="compositionally biased region" description="Acidic residues" evidence="10">
    <location>
        <begin position="751"/>
        <end position="762"/>
    </location>
</feature>
<feature type="transmembrane region" description="Helical" evidence="9">
    <location>
        <begin position="616"/>
        <end position="635"/>
    </location>
</feature>
<dbReference type="Proteomes" id="UP000051487">
    <property type="component" value="Unassembled WGS sequence"/>
</dbReference>
<evidence type="ECO:0000313" key="11">
    <source>
        <dbReference type="EMBL" id="GAQ05995.1"/>
    </source>
</evidence>
<dbReference type="GO" id="GO:0030659">
    <property type="term" value="C:cytoplasmic vesicle membrane"/>
    <property type="evidence" value="ECO:0007669"/>
    <property type="project" value="UniProtKB-SubCell"/>
</dbReference>
<comment type="subcellular location">
    <subcellularLocation>
        <location evidence="9">Golgi apparatus membrane</location>
        <topology evidence="9">Multi-pass membrane protein</topology>
    </subcellularLocation>
    <subcellularLocation>
        <location evidence="9">Cytoplasmic vesicle membrane</location>
        <topology evidence="9">Multi-pass membrane protein</topology>
    </subcellularLocation>
    <subcellularLocation>
        <location evidence="9">Endoplasmic reticulum membrane</location>
        <topology evidence="9">Multi-pass membrane protein</topology>
    </subcellularLocation>
</comment>
<dbReference type="SUPFAM" id="SSF48403">
    <property type="entry name" value="Ankyrin repeat"/>
    <property type="match status" value="1"/>
</dbReference>
<feature type="transmembrane region" description="Helical" evidence="9">
    <location>
        <begin position="492"/>
        <end position="510"/>
    </location>
</feature>
<keyword evidence="9" id="KW-0333">Golgi apparatus</keyword>
<evidence type="ECO:0000313" key="12">
    <source>
        <dbReference type="Proteomes" id="UP000051487"/>
    </source>
</evidence>
<feature type="transmembrane region" description="Helical" evidence="9">
    <location>
        <begin position="647"/>
        <end position="668"/>
    </location>
</feature>
<evidence type="ECO:0000256" key="8">
    <source>
        <dbReference type="PROSITE-ProRule" id="PRU00023"/>
    </source>
</evidence>
<evidence type="ECO:0000256" key="10">
    <source>
        <dbReference type="SAM" id="MobiDB-lite"/>
    </source>
</evidence>
<feature type="transmembrane region" description="Helical" evidence="9">
    <location>
        <begin position="554"/>
        <end position="571"/>
    </location>
</feature>
<reference evidence="11 12" key="1">
    <citation type="submission" date="2015-11" db="EMBL/GenBank/DDBJ databases">
        <title>Aspergillus lentulus strain IFM 54703T.</title>
        <authorList>
            <person name="Kusuya Y."/>
            <person name="Sakai K."/>
            <person name="Kamei K."/>
            <person name="Takahashi H."/>
            <person name="Yaguchi T."/>
        </authorList>
    </citation>
    <scope>NUCLEOTIDE SEQUENCE [LARGE SCALE GENOMIC DNA]</scope>
    <source>
        <strain evidence="11 12">IFM 54703</strain>
    </source>
</reference>
<keyword evidence="8" id="KW-0040">ANK repeat</keyword>
<dbReference type="PROSITE" id="PS50088">
    <property type="entry name" value="ANK_REPEAT"/>
    <property type="match status" value="1"/>
</dbReference>
<dbReference type="GO" id="GO:0005789">
    <property type="term" value="C:endoplasmic reticulum membrane"/>
    <property type="evidence" value="ECO:0007669"/>
    <property type="project" value="UniProtKB-SubCell"/>
</dbReference>
<protein>
    <recommendedName>
        <fullName evidence="9">GDP-mannose transporter</fullName>
        <shortName evidence="9">GMT</shortName>
    </recommendedName>
</protein>
<evidence type="ECO:0000256" key="2">
    <source>
        <dbReference type="ARBA" id="ARBA00010425"/>
    </source>
</evidence>
<name>A0AAN4PK80_ASPLE</name>
<keyword evidence="9" id="KW-0968">Cytoplasmic vesicle</keyword>
<dbReference type="AlphaFoldDB" id="A0AAN4PK80"/>
<evidence type="ECO:0000256" key="6">
    <source>
        <dbReference type="ARBA" id="ARBA00022989"/>
    </source>
</evidence>
<comment type="function">
    <text evidence="1 9">Involved in the import of GDP-mannose from the cytoplasm into the Golgi lumen.</text>
</comment>
<proteinExistence type="inferred from homology"/>